<reference evidence="2" key="1">
    <citation type="submission" date="2018-10" db="EMBL/GenBank/DDBJ databases">
        <authorList>
            <consortium name="NARMS: The National Antimicrobial Resistance Monitoring System"/>
        </authorList>
    </citation>
    <scope>NUCLEOTIDE SEQUENCE [LARGE SCALE GENOMIC DNA]</scope>
    <source>
        <strain evidence="2">CVM N17EC0388</strain>
    </source>
</reference>
<evidence type="ECO:0000313" key="2">
    <source>
        <dbReference type="EMBL" id="MHO07087.1"/>
    </source>
</evidence>
<sequence length="622" mass="69311">MTQSKGLEGMRAPVISHGCALIYPPIYPASSPDESPIGYLVRLAELNCYGSTRWMCAVGQLPRLSELHLYHDLLAGAGWTGWGTETSSISAAVCLVDQSHRLGRLRYCPVCIRETQRWKAAWHLKASVVCAEHGGWLRDTCPACNSPMLFKARSTKLCKCGADLSESVPCLAPEAVRRQQGWLERGSVSRVLIAAGHNLDLQMRSELILLFARFVGRDGMGKTGIDTRVLHMDMAADVMTQVADALFGGTEGFTKFLDTSFSVSASEQGERRLSRFYKAFYGSFEDGCFDPYKQLLEQYLNEHWPKALSRRNTLFKDRTIQSHPWLALQAACREFAVPKSHMRRAIADDDVRSMSVQGPKRESVLVWKPDVVRLKEWLADSLTAKDAADYLGVTKKQFGQLRQNGYITYQKAPGSASRGVWAFSMELLSGFLKSLAHSSSAPLEAMTMNQALRRFRAGVKEPLVIIIEAIKQGSLGAYASSPKPTIRELVFDSHQFEDWYRERSSNSELFSITEAAKRMGIHQEFAYQLANTGLLETYSSNHSSGQLVSQHSIDKFCSEYVLLRDLAREAGRSSASVMNDLASRGIQPVDAVWDQQIRQKVYLASNLRGFLRGFRISSVGAG</sequence>
<protein>
    <recommendedName>
        <fullName evidence="1">TniQ domain-containing protein</fullName>
    </recommendedName>
</protein>
<proteinExistence type="predicted"/>
<evidence type="ECO:0000259" key="1">
    <source>
        <dbReference type="Pfam" id="PF06527"/>
    </source>
</evidence>
<gene>
    <name evidence="2" type="ORF">D9F05_22585</name>
</gene>
<dbReference type="Pfam" id="PF06527">
    <property type="entry name" value="TniQ"/>
    <property type="match status" value="1"/>
</dbReference>
<feature type="domain" description="TniQ" evidence="1">
    <location>
        <begin position="25"/>
        <end position="134"/>
    </location>
</feature>
<dbReference type="InterPro" id="IPR009492">
    <property type="entry name" value="TniQ"/>
</dbReference>
<dbReference type="AlphaFoldDB" id="A0A3L0W9S8"/>
<comment type="caution">
    <text evidence="2">The sequence shown here is derived from an EMBL/GenBank/DDBJ whole genome shotgun (WGS) entry which is preliminary data.</text>
</comment>
<accession>A0A3L0W9S8</accession>
<dbReference type="EMBL" id="RNRV01000071">
    <property type="protein sequence ID" value="MHO07087.1"/>
    <property type="molecule type" value="Genomic_DNA"/>
</dbReference>
<organism evidence="2">
    <name type="scientific">Escherichia coli</name>
    <dbReference type="NCBI Taxonomy" id="562"/>
    <lineage>
        <taxon>Bacteria</taxon>
        <taxon>Pseudomonadati</taxon>
        <taxon>Pseudomonadota</taxon>
        <taxon>Gammaproteobacteria</taxon>
        <taxon>Enterobacterales</taxon>
        <taxon>Enterobacteriaceae</taxon>
        <taxon>Escherichia</taxon>
    </lineage>
</organism>
<name>A0A3L0W9S8_ECOLX</name>